<reference evidence="2" key="1">
    <citation type="submission" date="2009-08" db="EMBL/GenBank/DDBJ databases">
        <authorList>
            <consortium name="US DOE Joint Genome Institute"/>
            <person name="Lucas S."/>
            <person name="Copeland A."/>
            <person name="Lapidus A."/>
            <person name="Glavina del Rio T."/>
            <person name="Dalin E."/>
            <person name="Tice H."/>
            <person name="Bruce D."/>
            <person name="Barry K."/>
            <person name="Pitluck S."/>
            <person name="Lowry S."/>
            <person name="Larimer F."/>
            <person name="Land M."/>
            <person name="Hauser L."/>
            <person name="Kyrpides N."/>
            <person name="Ivanova N."/>
            <person name="McMahon K.D."/>
            <person name="Hugenholtz P."/>
        </authorList>
    </citation>
    <scope>NUCLEOTIDE SEQUENCE</scope>
    <source>
        <strain evidence="2">UW-1</strain>
        <plasmid evidence="2">pAph01</plasmid>
    </source>
</reference>
<evidence type="ECO:0000313" key="2">
    <source>
        <dbReference type="EMBL" id="ACV37826.1"/>
    </source>
</evidence>
<dbReference type="KEGG" id="app:CAP2UW1_4701"/>
<dbReference type="Pfam" id="PF04214">
    <property type="entry name" value="DUF411"/>
    <property type="match status" value="1"/>
</dbReference>
<name>C7RW16_ACCRE</name>
<reference evidence="2" key="2">
    <citation type="submission" date="2009-09" db="EMBL/GenBank/DDBJ databases">
        <title>Complete sequence of plasmid1 of Candidatus Accumulibacter phosphatis clade IIA str. UW-1.</title>
        <authorList>
            <consortium name="US DOE Joint Genome Institute"/>
            <person name="Martin H.G."/>
            <person name="Ivanova N."/>
            <person name="Kunin V."/>
            <person name="Warnecke F."/>
            <person name="Barry K."/>
            <person name="He S."/>
            <person name="Salamov A."/>
            <person name="Szeto E."/>
            <person name="Dalin E."/>
            <person name="Pangilinan J.L."/>
            <person name="Lapidus A."/>
            <person name="Lowry S."/>
            <person name="Kyrpides N.C."/>
            <person name="McMahon K.D."/>
            <person name="Hugenholtz P."/>
        </authorList>
    </citation>
    <scope>NUCLEOTIDE SEQUENCE [LARGE SCALE GENOMIC DNA]</scope>
    <source>
        <strain evidence="2">UW-1</strain>
        <plasmid evidence="2">pAph01</plasmid>
        <plasmid>UW-1</plasmid>
    </source>
</reference>
<dbReference type="AlphaFoldDB" id="C7RW16"/>
<dbReference type="InterPro" id="IPR007332">
    <property type="entry name" value="DUF411"/>
</dbReference>
<dbReference type="HOGENOM" id="CLU_112034_0_0_4"/>
<evidence type="ECO:0000256" key="1">
    <source>
        <dbReference type="SAM" id="SignalP"/>
    </source>
</evidence>
<protein>
    <recommendedName>
        <fullName evidence="3">Metal-binding protein</fullName>
    </recommendedName>
</protein>
<dbReference type="EMBL" id="CP001716">
    <property type="protein sequence ID" value="ACV37826.1"/>
    <property type="molecule type" value="Genomic_DNA"/>
</dbReference>
<organism evidence="2">
    <name type="scientific">Accumulibacter regalis</name>
    <dbReference type="NCBI Taxonomy" id="522306"/>
    <lineage>
        <taxon>Bacteria</taxon>
        <taxon>Pseudomonadati</taxon>
        <taxon>Pseudomonadota</taxon>
        <taxon>Betaproteobacteria</taxon>
        <taxon>Candidatus Accumulibacter</taxon>
    </lineage>
</organism>
<proteinExistence type="predicted"/>
<feature type="chain" id="PRO_5002983868" description="Metal-binding protein" evidence="1">
    <location>
        <begin position="21"/>
        <end position="145"/>
    </location>
</feature>
<evidence type="ECO:0008006" key="3">
    <source>
        <dbReference type="Google" id="ProtNLM"/>
    </source>
</evidence>
<gene>
    <name evidence="2" type="ordered locus">CAP2UW1_4701</name>
</gene>
<keyword evidence="1" id="KW-0732">Signal</keyword>
<geneLocation type="plasmid" evidence="2">
    <name>pAph01</name>
</geneLocation>
<keyword evidence="2" id="KW-0614">Plasmid</keyword>
<feature type="signal peptide" evidence="1">
    <location>
        <begin position="1"/>
        <end position="20"/>
    </location>
</feature>
<sequence>MKPAIRTTVLLALFAPAVWAAEALPTVKVYKTPTCGCCSNWVDHMKASGFKVVTQDMNDVTPHKQRLGVPPAMGSCHTAEVAGYLIEGHVPAADVKRLLAEKPQAKGLVSPGMPQSAPGMDAPGKQPYEIFLVRQDGSTATYARH</sequence>
<accession>C7RW16</accession>
<dbReference type="OrthoDB" id="14727at2"/>